<dbReference type="SUPFAM" id="SSF109604">
    <property type="entry name" value="HD-domain/PDEase-like"/>
    <property type="match status" value="1"/>
</dbReference>
<evidence type="ECO:0000313" key="6">
    <source>
        <dbReference type="EMBL" id="CAA9296820.1"/>
    </source>
</evidence>
<dbReference type="GO" id="GO:0005886">
    <property type="term" value="C:plasma membrane"/>
    <property type="evidence" value="ECO:0007669"/>
    <property type="project" value="TreeGrafter"/>
</dbReference>
<dbReference type="Gene3D" id="3.30.460.10">
    <property type="entry name" value="Beta Polymerase, domain 2"/>
    <property type="match status" value="1"/>
</dbReference>
<dbReference type="InterPro" id="IPR045865">
    <property type="entry name" value="ACT-like_dom_sf"/>
</dbReference>
<dbReference type="SUPFAM" id="SSF55021">
    <property type="entry name" value="ACT-like"/>
    <property type="match status" value="1"/>
</dbReference>
<evidence type="ECO:0000259" key="4">
    <source>
        <dbReference type="PROSITE" id="PS51831"/>
    </source>
</evidence>
<dbReference type="Pfam" id="PF13291">
    <property type="entry name" value="ACT_4"/>
    <property type="match status" value="1"/>
</dbReference>
<dbReference type="NCBIfam" id="TIGR00691">
    <property type="entry name" value="spoT_relA"/>
    <property type="match status" value="1"/>
</dbReference>
<dbReference type="Pfam" id="PF02824">
    <property type="entry name" value="TGS"/>
    <property type="match status" value="1"/>
</dbReference>
<dbReference type="InterPro" id="IPR004811">
    <property type="entry name" value="RelA/Spo_fam"/>
</dbReference>
<dbReference type="CDD" id="cd04876">
    <property type="entry name" value="ACT_RelA-SpoT"/>
    <property type="match status" value="1"/>
</dbReference>
<keyword evidence="6" id="KW-0418">Kinase</keyword>
<dbReference type="InterPro" id="IPR012675">
    <property type="entry name" value="Beta-grasp_dom_sf"/>
</dbReference>
<dbReference type="InterPro" id="IPR006674">
    <property type="entry name" value="HD_domain"/>
</dbReference>
<dbReference type="Gene3D" id="3.30.70.260">
    <property type="match status" value="1"/>
</dbReference>
<dbReference type="Pfam" id="PF13328">
    <property type="entry name" value="HD_4"/>
    <property type="match status" value="1"/>
</dbReference>
<comment type="pathway">
    <text evidence="1">Purine metabolism.</text>
</comment>
<feature type="domain" description="ACT" evidence="3">
    <location>
        <begin position="654"/>
        <end position="727"/>
    </location>
</feature>
<dbReference type="EC" id="3.1.7.2" evidence="6"/>
<dbReference type="InterPro" id="IPR045600">
    <property type="entry name" value="RelA/SpoT_AH_RIS"/>
</dbReference>
<dbReference type="GO" id="GO:0016301">
    <property type="term" value="F:kinase activity"/>
    <property type="evidence" value="ECO:0007669"/>
    <property type="project" value="UniProtKB-KW"/>
</dbReference>
<gene>
    <name evidence="6" type="ORF">AVDCRST_MAG11-545</name>
</gene>
<dbReference type="CDD" id="cd01668">
    <property type="entry name" value="TGS_RSH"/>
    <property type="match status" value="1"/>
</dbReference>
<dbReference type="FunFam" id="3.10.20.30:FF:000002">
    <property type="entry name" value="GTP pyrophosphokinase (RelA/SpoT)"/>
    <property type="match status" value="1"/>
</dbReference>
<dbReference type="GO" id="GO:0015949">
    <property type="term" value="P:nucleobase-containing small molecule interconversion"/>
    <property type="evidence" value="ECO:0007669"/>
    <property type="project" value="UniProtKB-ARBA"/>
</dbReference>
<dbReference type="PANTHER" id="PTHR21262:SF31">
    <property type="entry name" value="GTP PYROPHOSPHOKINASE"/>
    <property type="match status" value="1"/>
</dbReference>
<dbReference type="InterPro" id="IPR012676">
    <property type="entry name" value="TGS-like"/>
</dbReference>
<keyword evidence="6" id="KW-0378">Hydrolase</keyword>
<dbReference type="SMART" id="SM00471">
    <property type="entry name" value="HDc"/>
    <property type="match status" value="1"/>
</dbReference>
<accession>A0A6J4K7Q0</accession>
<sequence>MTASPAAVRGEIIPGFGAGPLPDRLDAELLTRAYRFSERAHAGQKRSSGEDYVSHCVEVAKILADLQLDSVTVASGLIHDVVEDTAITVADIEREFGREIAQIVDGLTKIGNLPLNSSQERQVENYRKLLLSIAKDARVILIKLADRLHNMRTLDFLAPEKRERIALETRDLYAPLAHRFGMAKMRWELEDLAFKHLEAEEYKGLARLVAQKRAEREALIAQLRQPLETELRRAGITDVEVTGRPKHLWSIHKKMQARERDYDEIYDLLAIRVLVNSVPECYHALGVIHDGWTPVQERIKDYIAQPKSNGYQSLHTTVFGPGRQLFEIQIRTRAMHHTAEYGIAAHWLYKGDARSSDELDRHLTWFRQVLELQLDAKTPDEFLEFLKLDLYQDEIFVFTPTGDVIQLPKGATPIDFAFAVHTEVGLHCGGAKVNGRIAPLARALKNSETVEILTSASARPSRDWLAHVRTGRARHKIRQWLRHEEQTASTKIGREIVDRELRRRKLAKLDDADLTRAAKALGLADATHLLASIGQGDVNVAQAFKIIFPELDPGPTEPAAKPSAFERLVERMRGGAKAPATKGVRIQGADGLMVRYAQCCQPVPGDPVVGYVTRGRGVSIHRGDCPNLLLLAGEPERRLEIDWHEAQGERFTVRLELEGNDRRGLYADVAAAVSEAGTDIKSMELKTVDGRALGSVLVEVENLAHLQRVIRAARKVRGITEVARRERLSVED</sequence>
<dbReference type="SUPFAM" id="SSF81301">
    <property type="entry name" value="Nucleotidyltransferase"/>
    <property type="match status" value="1"/>
</dbReference>
<dbReference type="PROSITE" id="PS51671">
    <property type="entry name" value="ACT"/>
    <property type="match status" value="1"/>
</dbReference>
<comment type="function">
    <text evidence="2">In eubacteria ppGpp (guanosine 3'-diphosphate 5'-diphosphate) is a mediator of the stringent response that coordinates a variety of cellular activities in response to changes in nutritional abundance.</text>
</comment>
<reference evidence="6" key="1">
    <citation type="submission" date="2020-02" db="EMBL/GenBank/DDBJ databases">
        <authorList>
            <person name="Meier V. D."/>
        </authorList>
    </citation>
    <scope>NUCLEOTIDE SEQUENCE</scope>
    <source>
        <strain evidence="6">AVDCRST_MAG11</strain>
    </source>
</reference>
<dbReference type="SMART" id="SM00954">
    <property type="entry name" value="RelA_SpoT"/>
    <property type="match status" value="1"/>
</dbReference>
<name>A0A6J4K7Q0_9BACT</name>
<keyword evidence="6" id="KW-0808">Transferase</keyword>
<comment type="similarity">
    <text evidence="2">Belongs to the relA/spoT family.</text>
</comment>
<feature type="domain" description="TGS" evidence="5">
    <location>
        <begin position="393"/>
        <end position="454"/>
    </location>
</feature>
<dbReference type="FunFam" id="1.10.3210.10:FF:000001">
    <property type="entry name" value="GTP pyrophosphokinase RelA"/>
    <property type="match status" value="1"/>
</dbReference>
<evidence type="ECO:0000256" key="2">
    <source>
        <dbReference type="RuleBase" id="RU003847"/>
    </source>
</evidence>
<dbReference type="Gene3D" id="3.10.20.30">
    <property type="match status" value="1"/>
</dbReference>
<dbReference type="CDD" id="cd00077">
    <property type="entry name" value="HDc"/>
    <property type="match status" value="1"/>
</dbReference>
<dbReference type="PROSITE" id="PS51831">
    <property type="entry name" value="HD"/>
    <property type="match status" value="1"/>
</dbReference>
<protein>
    <submittedName>
        <fullName evidence="6">Guanosine-3',5'-bis(Diphosphate) 3'-pyrophosphohydrolase / GTP pyrophosphokinase, (P)ppGpp synthetase II</fullName>
        <ecNumber evidence="6">2.7.6.5</ecNumber>
        <ecNumber evidence="6">3.1.7.2</ecNumber>
    </submittedName>
</protein>
<dbReference type="InterPro" id="IPR007685">
    <property type="entry name" value="RelA_SpoT"/>
</dbReference>
<dbReference type="Pfam" id="PF19296">
    <property type="entry name" value="RelA_AH_RIS"/>
    <property type="match status" value="1"/>
</dbReference>
<dbReference type="InterPro" id="IPR003607">
    <property type="entry name" value="HD/PDEase_dom"/>
</dbReference>
<dbReference type="EC" id="2.7.6.5" evidence="6"/>
<evidence type="ECO:0000259" key="5">
    <source>
        <dbReference type="PROSITE" id="PS51880"/>
    </source>
</evidence>
<dbReference type="Pfam" id="PF04607">
    <property type="entry name" value="RelA_SpoT"/>
    <property type="match status" value="1"/>
</dbReference>
<dbReference type="InterPro" id="IPR002912">
    <property type="entry name" value="ACT_dom"/>
</dbReference>
<dbReference type="PROSITE" id="PS51880">
    <property type="entry name" value="TGS"/>
    <property type="match status" value="1"/>
</dbReference>
<dbReference type="SUPFAM" id="SSF81271">
    <property type="entry name" value="TGS-like"/>
    <property type="match status" value="1"/>
</dbReference>
<evidence type="ECO:0000259" key="3">
    <source>
        <dbReference type="PROSITE" id="PS51671"/>
    </source>
</evidence>
<dbReference type="InterPro" id="IPR033655">
    <property type="entry name" value="TGS_RelA/SpoT"/>
</dbReference>
<dbReference type="InterPro" id="IPR004095">
    <property type="entry name" value="TGS"/>
</dbReference>
<dbReference type="GO" id="GO:0015969">
    <property type="term" value="P:guanosine tetraphosphate metabolic process"/>
    <property type="evidence" value="ECO:0007669"/>
    <property type="project" value="InterPro"/>
</dbReference>
<dbReference type="GO" id="GO:0008893">
    <property type="term" value="F:guanosine-3',5'-bis(diphosphate) 3'-diphosphatase activity"/>
    <property type="evidence" value="ECO:0007669"/>
    <property type="project" value="UniProtKB-EC"/>
</dbReference>
<dbReference type="EMBL" id="CADCTU010000118">
    <property type="protein sequence ID" value="CAA9296820.1"/>
    <property type="molecule type" value="Genomic_DNA"/>
</dbReference>
<feature type="domain" description="HD" evidence="4">
    <location>
        <begin position="52"/>
        <end position="151"/>
    </location>
</feature>
<dbReference type="CDD" id="cd05399">
    <property type="entry name" value="NT_Rel-Spo_like"/>
    <property type="match status" value="1"/>
</dbReference>
<dbReference type="GO" id="GO:0008728">
    <property type="term" value="F:GTP diphosphokinase activity"/>
    <property type="evidence" value="ECO:0007669"/>
    <property type="project" value="UniProtKB-EC"/>
</dbReference>
<organism evidence="6">
    <name type="scientific">uncultured Gemmatimonadaceae bacterium</name>
    <dbReference type="NCBI Taxonomy" id="246130"/>
    <lineage>
        <taxon>Bacteria</taxon>
        <taxon>Pseudomonadati</taxon>
        <taxon>Gemmatimonadota</taxon>
        <taxon>Gemmatimonadia</taxon>
        <taxon>Gemmatimonadales</taxon>
        <taxon>Gemmatimonadaceae</taxon>
        <taxon>environmental samples</taxon>
    </lineage>
</organism>
<dbReference type="FunFam" id="3.30.460.10:FF:000001">
    <property type="entry name" value="GTP pyrophosphokinase RelA"/>
    <property type="match status" value="1"/>
</dbReference>
<dbReference type="InterPro" id="IPR043519">
    <property type="entry name" value="NT_sf"/>
</dbReference>
<proteinExistence type="inferred from homology"/>
<dbReference type="AlphaFoldDB" id="A0A6J4K7Q0"/>
<dbReference type="PANTHER" id="PTHR21262">
    <property type="entry name" value="GUANOSINE-3',5'-BIS DIPHOSPHATE 3'-PYROPHOSPHOHYDROLASE"/>
    <property type="match status" value="1"/>
</dbReference>
<dbReference type="Gene3D" id="1.10.3210.10">
    <property type="entry name" value="Hypothetical protein af1432"/>
    <property type="match status" value="1"/>
</dbReference>
<evidence type="ECO:0000256" key="1">
    <source>
        <dbReference type="ARBA" id="ARBA00025704"/>
    </source>
</evidence>